<protein>
    <submittedName>
        <fullName evidence="2 3">Phage integrase</fullName>
    </submittedName>
</protein>
<evidence type="ECO:0000256" key="1">
    <source>
        <dbReference type="ARBA" id="ARBA00023172"/>
    </source>
</evidence>
<dbReference type="GO" id="GO:0015074">
    <property type="term" value="P:DNA integration"/>
    <property type="evidence" value="ECO:0007669"/>
    <property type="project" value="InterPro"/>
</dbReference>
<sequence>MNNKQQYKLALRGGLLVNQIANNSDSLVIVTKELKIYKEEELDYYKEKFNYFKKKGRIVNCVFNDLIWTLSETDEGGYKSNRNIKFSINFINKNNIIKAYLINLLINLININTIVERVRVVSDIINISNFFDIDKFNEFEEYIESTFDNNKLNMKDYTMNFISFIRDNVDEEYCNYLVSLPNEYFSKTREIPDYTSILKFDFLLDKYLKNSDEKEFFRYYPIVLWWKICSKIPLRPCEFMILKKDCVYEKNRKYYIRIRRCKPHGFVNKALNIRKEQSFRINKEIYDLVMKVVSHKSHDCEFLLSKNLYNKYYTQYTYKEELVQGRVMRSYNLDKCLKDFYYYEINNKNIQTVISKKDVKESLSQQFYRDCMVSLQLGDARHLAIINLVLQGTNSYLIREMCGHRDINSHLHYIDHAKTYITSKVLVLTDIRKLEIKLANIYSNESFEYGNKRNNKVSNLLYNEYKKVGDIYCKRYVGREEMFPFLCLTDCDECNDKVETDFTGNNDEEIKINKMEIERQFQIIEKYLKDAQFNSIIDSKNERVLFDSQKNIEESANKLNYLISKEAELEAKIFFGGIITKEE</sequence>
<reference evidence="5 8" key="2">
    <citation type="submission" date="2019-02" db="EMBL/GenBank/DDBJ databases">
        <title>Genome sequencing of Clostridium botulinum clinical isolates.</title>
        <authorList>
            <person name="Brunt J."/>
            <person name="Van Vliet A.H.M."/>
            <person name="Stringer S.C."/>
            <person name="Grant K.A."/>
            <person name="Carter A.C."/>
            <person name="Peck M.W."/>
        </authorList>
    </citation>
    <scope>NUCLEOTIDE SEQUENCE [LARGE SCALE GENOMIC DNA]</scope>
    <source>
        <strain evidence="5 8">H113700579</strain>
    </source>
</reference>
<dbReference type="EMBL" id="SGKU01000011">
    <property type="protein sequence ID" value="NFA42032.1"/>
    <property type="molecule type" value="Genomic_DNA"/>
</dbReference>
<dbReference type="GO" id="GO:0003677">
    <property type="term" value="F:DNA binding"/>
    <property type="evidence" value="ECO:0007669"/>
    <property type="project" value="InterPro"/>
</dbReference>
<dbReference type="EMBL" id="SXFB01000003">
    <property type="protein sequence ID" value="NFV25541.1"/>
    <property type="molecule type" value="Genomic_DNA"/>
</dbReference>
<dbReference type="EMBL" id="KT897277">
    <property type="protein sequence ID" value="ALT05576.1"/>
    <property type="molecule type" value="Genomic_DNA"/>
</dbReference>
<dbReference type="Proteomes" id="UP000472355">
    <property type="component" value="Unassembled WGS sequence"/>
</dbReference>
<evidence type="ECO:0000313" key="8">
    <source>
        <dbReference type="Proteomes" id="UP000472355"/>
    </source>
</evidence>
<dbReference type="InterPro" id="IPR013762">
    <property type="entry name" value="Integrase-like_cat_sf"/>
</dbReference>
<keyword evidence="1" id="KW-0233">DNA recombination</keyword>
<geneLocation type="plasmid" evidence="2">
    <name>p12/29</name>
</geneLocation>
<proteinExistence type="predicted"/>
<gene>
    <name evidence="5" type="ORF">EXM65_05440</name>
    <name evidence="6" type="ORF">FC774_00690</name>
    <name evidence="7" type="ORF">FDG31_05060</name>
</gene>
<keyword evidence="2" id="KW-0614">Plasmid</keyword>
<reference evidence="2" key="1">
    <citation type="journal article" date="2016" name="Genome Biol. Evol.">
        <title>Evolution of chromosomal Clostridium botulinum type E neurotoxin gene clusters: evidence provided by their rare plasmid borne counterparts.</title>
        <authorList>
            <person name="Carter A.T."/>
            <person name="Austin J.W."/>
            <person name="Weedmark K.A."/>
            <person name="Peck M.W."/>
        </authorList>
    </citation>
    <scope>NUCLEOTIDE SEQUENCE</scope>
    <source>
        <strain evidence="2">IFR 12/29</strain>
        <strain evidence="3">INGR16-02E1</strain>
        <strain evidence="4">ST0210E1</strain>
        <plasmid evidence="2">p12/29</plasmid>
        <plasmid evidence="3">pINGR16-02E1</plasmid>
        <plasmid evidence="4">pST0210E1</plasmid>
    </source>
</reference>
<dbReference type="InterPro" id="IPR011010">
    <property type="entry name" value="DNA_brk_join_enz"/>
</dbReference>
<evidence type="ECO:0000313" key="3">
    <source>
        <dbReference type="EMBL" id="ALT05478.1"/>
    </source>
</evidence>
<geneLocation type="plasmid" evidence="4">
    <name>pST0210E1</name>
</geneLocation>
<accession>A0A126JI33</accession>
<dbReference type="PATRIC" id="fig|1491.443.peg.1614"/>
<geneLocation type="plasmid" evidence="3">
    <name>pINGR16-02E1</name>
</geneLocation>
<name>A0A126JI33_CLOBO</name>
<dbReference type="SUPFAM" id="SSF56349">
    <property type="entry name" value="DNA breaking-rejoining enzymes"/>
    <property type="match status" value="1"/>
</dbReference>
<evidence type="ECO:0000313" key="9">
    <source>
        <dbReference type="Proteomes" id="UP000476820"/>
    </source>
</evidence>
<evidence type="ECO:0000313" key="10">
    <source>
        <dbReference type="Proteomes" id="UP000486903"/>
    </source>
</evidence>
<evidence type="ECO:0000313" key="6">
    <source>
        <dbReference type="EMBL" id="NFF86425.1"/>
    </source>
</evidence>
<dbReference type="AlphaFoldDB" id="A0A126JI33"/>
<dbReference type="GO" id="GO:0006310">
    <property type="term" value="P:DNA recombination"/>
    <property type="evidence" value="ECO:0007669"/>
    <property type="project" value="UniProtKB-KW"/>
</dbReference>
<dbReference type="EMBL" id="KT897275">
    <property type="protein sequence ID" value="ALT05370.1"/>
    <property type="molecule type" value="Genomic_DNA"/>
</dbReference>
<evidence type="ECO:0000313" key="7">
    <source>
        <dbReference type="EMBL" id="NFV25541.1"/>
    </source>
</evidence>
<evidence type="ECO:0000313" key="5">
    <source>
        <dbReference type="EMBL" id="NFA42032.1"/>
    </source>
</evidence>
<dbReference type="EMBL" id="KT897276">
    <property type="protein sequence ID" value="ALT05478.1"/>
    <property type="molecule type" value="Genomic_DNA"/>
</dbReference>
<dbReference type="EMBL" id="SWOV01000001">
    <property type="protein sequence ID" value="NFF86425.1"/>
    <property type="molecule type" value="Genomic_DNA"/>
</dbReference>
<organism evidence="2">
    <name type="scientific">Clostridium botulinum</name>
    <dbReference type="NCBI Taxonomy" id="1491"/>
    <lineage>
        <taxon>Bacteria</taxon>
        <taxon>Bacillati</taxon>
        <taxon>Bacillota</taxon>
        <taxon>Clostridia</taxon>
        <taxon>Eubacteriales</taxon>
        <taxon>Clostridiaceae</taxon>
        <taxon>Clostridium</taxon>
    </lineage>
</organism>
<evidence type="ECO:0000313" key="4">
    <source>
        <dbReference type="EMBL" id="ALT05576.1"/>
    </source>
</evidence>
<dbReference type="Proteomes" id="UP000476820">
    <property type="component" value="Unassembled WGS sequence"/>
</dbReference>
<dbReference type="Gene3D" id="1.10.443.10">
    <property type="entry name" value="Intergrase catalytic core"/>
    <property type="match status" value="1"/>
</dbReference>
<evidence type="ECO:0000313" key="2">
    <source>
        <dbReference type="EMBL" id="ALT05370.1"/>
    </source>
</evidence>
<dbReference type="RefSeq" id="WP_049757262.1">
    <property type="nucleotide sequence ID" value="NZ_KT897275.1"/>
</dbReference>
<dbReference type="Proteomes" id="UP000486903">
    <property type="component" value="Unassembled WGS sequence"/>
</dbReference>
<reference evidence="9 10" key="3">
    <citation type="submission" date="2019-04" db="EMBL/GenBank/DDBJ databases">
        <title>Genome sequencing of Clostridium botulinum Groups I-IV and Clostridium butyricum.</title>
        <authorList>
            <person name="Brunt J."/>
            <person name="Van Vliet A.H.M."/>
            <person name="Stringer S.C."/>
            <person name="Carter A.T."/>
            <person name="Peck M.W."/>
        </authorList>
    </citation>
    <scope>NUCLEOTIDE SEQUENCE [LARGE SCALE GENOMIC DNA]</scope>
    <source>
        <strain evidence="6 9">1605</strain>
        <strain evidence="7 10">BL81</strain>
    </source>
</reference>